<dbReference type="AlphaFoldDB" id="A0AAD9Y9F9"/>
<reference evidence="2" key="1">
    <citation type="submission" date="2023-02" db="EMBL/GenBank/DDBJ databases">
        <title>Colletotrichum kahawae CIFC_Que2 genome sequencing and assembly.</title>
        <authorList>
            <person name="Baroncelli R."/>
        </authorList>
    </citation>
    <scope>NUCLEOTIDE SEQUENCE</scope>
    <source>
        <strain evidence="2">CIFC_Que2</strain>
    </source>
</reference>
<evidence type="ECO:0000313" key="3">
    <source>
        <dbReference type="Proteomes" id="UP001281614"/>
    </source>
</evidence>
<proteinExistence type="predicted"/>
<feature type="compositionally biased region" description="Polar residues" evidence="1">
    <location>
        <begin position="252"/>
        <end position="266"/>
    </location>
</feature>
<feature type="region of interest" description="Disordered" evidence="1">
    <location>
        <begin position="86"/>
        <end position="133"/>
    </location>
</feature>
<comment type="caution">
    <text evidence="2">The sequence shown here is derived from an EMBL/GenBank/DDBJ whole genome shotgun (WGS) entry which is preliminary data.</text>
</comment>
<feature type="compositionally biased region" description="Basic and acidic residues" evidence="1">
    <location>
        <begin position="197"/>
        <end position="220"/>
    </location>
</feature>
<accession>A0AAD9Y9F9</accession>
<organism evidence="2 3">
    <name type="scientific">Colletotrichum kahawae</name>
    <name type="common">Coffee berry disease fungus</name>
    <dbReference type="NCBI Taxonomy" id="34407"/>
    <lineage>
        <taxon>Eukaryota</taxon>
        <taxon>Fungi</taxon>
        <taxon>Dikarya</taxon>
        <taxon>Ascomycota</taxon>
        <taxon>Pezizomycotina</taxon>
        <taxon>Sordariomycetes</taxon>
        <taxon>Hypocreomycetidae</taxon>
        <taxon>Glomerellales</taxon>
        <taxon>Glomerellaceae</taxon>
        <taxon>Colletotrichum</taxon>
        <taxon>Colletotrichum gloeosporioides species complex</taxon>
    </lineage>
</organism>
<feature type="compositionally biased region" description="Basic and acidic residues" evidence="1">
    <location>
        <begin position="90"/>
        <end position="99"/>
    </location>
</feature>
<evidence type="ECO:0000313" key="2">
    <source>
        <dbReference type="EMBL" id="KAK2747462.1"/>
    </source>
</evidence>
<sequence>MCQRIYIHFTTCNCQLFHRRNKCAHGPISQRCLARPFHPSLVHKVERQCPYHYRIARLRKGCPETRSLPQGFVNAYHLPIAKSMAAAHQRGAERERSEEISGGGSGSKRKDTNGDSRPSKRRQTQPGEGHVVAKEMDVDVDGSSDPEPFHEFRTFRQDLCDVFEAIADAEEFEYDTLDEIVDEEPDSELDTTDEEGEPRRPCVTHETESERVEYSAHDRMPLAGSETLAGRSKDSSREVLNELLQCLEVRSSGASENGGTSQQNSLRPGKDGPVDTIMASCFPSEDLMSDDEEDDEEGEGLEGEW</sequence>
<protein>
    <submittedName>
        <fullName evidence="2">Uncharacterized protein</fullName>
    </submittedName>
</protein>
<name>A0AAD9Y9F9_COLKA</name>
<feature type="compositionally biased region" description="Basic and acidic residues" evidence="1">
    <location>
        <begin position="108"/>
        <end position="118"/>
    </location>
</feature>
<feature type="compositionally biased region" description="Acidic residues" evidence="1">
    <location>
        <begin position="180"/>
        <end position="196"/>
    </location>
</feature>
<dbReference type="EMBL" id="VYYT01000289">
    <property type="protein sequence ID" value="KAK2747462.1"/>
    <property type="molecule type" value="Genomic_DNA"/>
</dbReference>
<feature type="region of interest" description="Disordered" evidence="1">
    <location>
        <begin position="180"/>
        <end position="236"/>
    </location>
</feature>
<keyword evidence="3" id="KW-1185">Reference proteome</keyword>
<gene>
    <name evidence="2" type="ORF">CKAH01_06639</name>
</gene>
<feature type="region of interest" description="Disordered" evidence="1">
    <location>
        <begin position="250"/>
        <end position="305"/>
    </location>
</feature>
<dbReference type="Proteomes" id="UP001281614">
    <property type="component" value="Unassembled WGS sequence"/>
</dbReference>
<evidence type="ECO:0000256" key="1">
    <source>
        <dbReference type="SAM" id="MobiDB-lite"/>
    </source>
</evidence>
<feature type="compositionally biased region" description="Acidic residues" evidence="1">
    <location>
        <begin position="287"/>
        <end position="305"/>
    </location>
</feature>